<keyword evidence="6" id="KW-1185">Reference proteome</keyword>
<dbReference type="PROSITE" id="PS50893">
    <property type="entry name" value="ABC_TRANSPORTER_2"/>
    <property type="match status" value="1"/>
</dbReference>
<dbReference type="Proteomes" id="UP000515856">
    <property type="component" value="Chromosome"/>
</dbReference>
<evidence type="ECO:0000256" key="2">
    <source>
        <dbReference type="ARBA" id="ARBA00022741"/>
    </source>
</evidence>
<keyword evidence="3 5" id="KW-0067">ATP-binding</keyword>
<evidence type="ECO:0000256" key="1">
    <source>
        <dbReference type="ARBA" id="ARBA00022448"/>
    </source>
</evidence>
<dbReference type="SMART" id="SM00382">
    <property type="entry name" value="AAA"/>
    <property type="match status" value="1"/>
</dbReference>
<organism evidence="5 6">
    <name type="scientific">[Eubacterium] hominis</name>
    <dbReference type="NCBI Taxonomy" id="2764325"/>
    <lineage>
        <taxon>Bacteria</taxon>
        <taxon>Bacillati</taxon>
        <taxon>Bacillota</taxon>
        <taxon>Erysipelotrichia</taxon>
        <taxon>Erysipelotrichales</taxon>
        <taxon>Erysipelotrichaceae</taxon>
        <taxon>Amedibacillus</taxon>
    </lineage>
</organism>
<dbReference type="InterPro" id="IPR003593">
    <property type="entry name" value="AAA+_ATPase"/>
</dbReference>
<sequence length="219" mass="24612">MNSIKIEHLSFAYDEVDVLHDFSLEIGEEGCVLLAGRNGSGKSTLLNLLCGSLLPYEGSVERNGIHIGYLPFDSPLIEQLSVLDNLRYFYRCFHHQDFDLQSPFVQKVLQALSVDYLNQRVNKCSSGQKQKAGIAMILLSGADMIVMDEPFVAIDSKSVINLIELLQEMKEHTTFLLTTHTIDQLEPLADRLILLNEKGIAIDTKDKNQLHAYFKGDVL</sequence>
<dbReference type="InterPro" id="IPR027417">
    <property type="entry name" value="P-loop_NTPase"/>
</dbReference>
<dbReference type="PROSITE" id="PS00211">
    <property type="entry name" value="ABC_TRANSPORTER_1"/>
    <property type="match status" value="1"/>
</dbReference>
<dbReference type="InterPro" id="IPR003439">
    <property type="entry name" value="ABC_transporter-like_ATP-bd"/>
</dbReference>
<name>A0A7G9GSZ3_9FIRM</name>
<dbReference type="EMBL" id="CP060636">
    <property type="protein sequence ID" value="QNM13925.1"/>
    <property type="molecule type" value="Genomic_DNA"/>
</dbReference>
<keyword evidence="1" id="KW-0813">Transport</keyword>
<dbReference type="Gene3D" id="3.40.50.300">
    <property type="entry name" value="P-loop containing nucleotide triphosphate hydrolases"/>
    <property type="match status" value="1"/>
</dbReference>
<dbReference type="KEGG" id="ehn:H9Q80_08305"/>
<dbReference type="SUPFAM" id="SSF52540">
    <property type="entry name" value="P-loop containing nucleoside triphosphate hydrolases"/>
    <property type="match status" value="1"/>
</dbReference>
<protein>
    <submittedName>
        <fullName evidence="5">ATP-binding cassette domain-containing protein</fullName>
    </submittedName>
</protein>
<dbReference type="AlphaFoldDB" id="A0A7G9GSZ3"/>
<evidence type="ECO:0000313" key="6">
    <source>
        <dbReference type="Proteomes" id="UP000515856"/>
    </source>
</evidence>
<dbReference type="PANTHER" id="PTHR42939:SF1">
    <property type="entry name" value="ABC TRANSPORTER ATP-BINDING PROTEIN ALBC-RELATED"/>
    <property type="match status" value="1"/>
</dbReference>
<dbReference type="GO" id="GO:0005524">
    <property type="term" value="F:ATP binding"/>
    <property type="evidence" value="ECO:0007669"/>
    <property type="project" value="UniProtKB-KW"/>
</dbReference>
<dbReference type="InterPro" id="IPR017871">
    <property type="entry name" value="ABC_transporter-like_CS"/>
</dbReference>
<reference evidence="5 6" key="1">
    <citation type="submission" date="2020-08" db="EMBL/GenBank/DDBJ databases">
        <authorList>
            <person name="Liu C."/>
            <person name="Sun Q."/>
        </authorList>
    </citation>
    <scope>NUCLEOTIDE SEQUENCE [LARGE SCALE GENOMIC DNA]</scope>
    <source>
        <strain evidence="5 6">NSJ-61</strain>
    </source>
</reference>
<dbReference type="RefSeq" id="WP_117519102.1">
    <property type="nucleotide sequence ID" value="NZ_CP060636.1"/>
</dbReference>
<proteinExistence type="predicted"/>
<dbReference type="PANTHER" id="PTHR42939">
    <property type="entry name" value="ABC TRANSPORTER ATP-BINDING PROTEIN ALBC-RELATED"/>
    <property type="match status" value="1"/>
</dbReference>
<accession>A0A7G9GSZ3</accession>
<gene>
    <name evidence="5" type="ORF">H9Q80_08305</name>
</gene>
<dbReference type="Pfam" id="PF00005">
    <property type="entry name" value="ABC_tran"/>
    <property type="match status" value="1"/>
</dbReference>
<evidence type="ECO:0000313" key="5">
    <source>
        <dbReference type="EMBL" id="QNM13925.1"/>
    </source>
</evidence>
<keyword evidence="2" id="KW-0547">Nucleotide-binding</keyword>
<feature type="domain" description="ABC transporter" evidence="4">
    <location>
        <begin position="4"/>
        <end position="219"/>
    </location>
</feature>
<dbReference type="InterPro" id="IPR051782">
    <property type="entry name" value="ABC_Transporter_VariousFunc"/>
</dbReference>
<dbReference type="GO" id="GO:0016887">
    <property type="term" value="F:ATP hydrolysis activity"/>
    <property type="evidence" value="ECO:0007669"/>
    <property type="project" value="InterPro"/>
</dbReference>
<evidence type="ECO:0000256" key="3">
    <source>
        <dbReference type="ARBA" id="ARBA00022840"/>
    </source>
</evidence>
<evidence type="ECO:0000259" key="4">
    <source>
        <dbReference type="PROSITE" id="PS50893"/>
    </source>
</evidence>